<evidence type="ECO:0000313" key="3">
    <source>
        <dbReference type="EMBL" id="SDO73386.1"/>
    </source>
</evidence>
<sequence length="332" mass="33368">MRGVRAVVAVVLVLALGACGPDDDAGSGAGGAGGGAGGGGGAGSAGGAGGGGGAGGTGGDTGDDTGSDTGGGSVTNPPRATYQVPDEECPVDYPRGLLIGTEVEAEMEFIEKMPACTNESFSATWVSNGSEVVWEFRTAAPGMASRRNNGEVNDLLESAFLEGTNPSHAILVPHASAVVDLPPEQVAWEISLPYTFGWAGQDFALTRLESAAQGAAIASLKRRGSPGRAAALACGLAGYEGAQAVSDQLEDADTDQVIVDALGVGAAGAKCRLESRNVRTVSPSGAPSLLSDDLAQLGRQTEWLDQLHVRLDTAQRGSKLLTLGLRLAHKGG</sequence>
<keyword evidence="2" id="KW-0732">Signal</keyword>
<evidence type="ECO:0000313" key="4">
    <source>
        <dbReference type="Proteomes" id="UP000199077"/>
    </source>
</evidence>
<accession>A0A1H0LZK3</accession>
<dbReference type="PROSITE" id="PS51257">
    <property type="entry name" value="PROKAR_LIPOPROTEIN"/>
    <property type="match status" value="1"/>
</dbReference>
<proteinExistence type="predicted"/>
<gene>
    <name evidence="3" type="ORF">SAMN04489867_0444</name>
</gene>
<evidence type="ECO:0000256" key="1">
    <source>
        <dbReference type="SAM" id="MobiDB-lite"/>
    </source>
</evidence>
<keyword evidence="4" id="KW-1185">Reference proteome</keyword>
<organism evidence="3 4">
    <name type="scientific">Pedococcus dokdonensis</name>
    <dbReference type="NCBI Taxonomy" id="443156"/>
    <lineage>
        <taxon>Bacteria</taxon>
        <taxon>Bacillati</taxon>
        <taxon>Actinomycetota</taxon>
        <taxon>Actinomycetes</taxon>
        <taxon>Micrococcales</taxon>
        <taxon>Intrasporangiaceae</taxon>
        <taxon>Pedococcus</taxon>
    </lineage>
</organism>
<protein>
    <submittedName>
        <fullName evidence="3">Uncharacterized protein</fullName>
    </submittedName>
</protein>
<dbReference type="Proteomes" id="UP000199077">
    <property type="component" value="Chromosome I"/>
</dbReference>
<dbReference type="STRING" id="443156.SAMN04489867_0444"/>
<reference evidence="4" key="1">
    <citation type="submission" date="2016-10" db="EMBL/GenBank/DDBJ databases">
        <authorList>
            <person name="Varghese N."/>
            <person name="Submissions S."/>
        </authorList>
    </citation>
    <scope>NUCLEOTIDE SEQUENCE [LARGE SCALE GENOMIC DNA]</scope>
    <source>
        <strain evidence="4">DSM 22329</strain>
    </source>
</reference>
<feature type="signal peptide" evidence="2">
    <location>
        <begin position="1"/>
        <end position="20"/>
    </location>
</feature>
<evidence type="ECO:0000256" key="2">
    <source>
        <dbReference type="SAM" id="SignalP"/>
    </source>
</evidence>
<name>A0A1H0LZK3_9MICO</name>
<dbReference type="AlphaFoldDB" id="A0A1H0LZK3"/>
<feature type="compositionally biased region" description="Gly residues" evidence="1">
    <location>
        <begin position="27"/>
        <end position="60"/>
    </location>
</feature>
<dbReference type="RefSeq" id="WP_157692860.1">
    <property type="nucleotide sequence ID" value="NZ_LT629711.1"/>
</dbReference>
<feature type="chain" id="PRO_5039692935" evidence="2">
    <location>
        <begin position="21"/>
        <end position="332"/>
    </location>
</feature>
<dbReference type="EMBL" id="LT629711">
    <property type="protein sequence ID" value="SDO73386.1"/>
    <property type="molecule type" value="Genomic_DNA"/>
</dbReference>
<feature type="region of interest" description="Disordered" evidence="1">
    <location>
        <begin position="27"/>
        <end position="88"/>
    </location>
</feature>
<dbReference type="OrthoDB" id="3598762at2"/>